<dbReference type="Proteomes" id="UP001221413">
    <property type="component" value="Unassembled WGS sequence"/>
</dbReference>
<evidence type="ECO:0000256" key="1">
    <source>
        <dbReference type="SAM" id="MobiDB-lite"/>
    </source>
</evidence>
<gene>
    <name evidence="2" type="ORF">Dda_0932</name>
</gene>
<reference evidence="2" key="1">
    <citation type="submission" date="2023-01" db="EMBL/GenBank/DDBJ databases">
        <title>The chitinases involved in constricting ring structure development in the nematode-trapping fungus Drechslerella dactyloides.</title>
        <authorList>
            <person name="Wang R."/>
            <person name="Zhang L."/>
            <person name="Tang P."/>
            <person name="Li S."/>
            <person name="Liang L."/>
        </authorList>
    </citation>
    <scope>NUCLEOTIDE SEQUENCE</scope>
    <source>
        <strain evidence="2">YMF1.00031</strain>
    </source>
</reference>
<dbReference type="EMBL" id="JAQGDS010000001">
    <property type="protein sequence ID" value="KAJ6264780.1"/>
    <property type="molecule type" value="Genomic_DNA"/>
</dbReference>
<feature type="compositionally biased region" description="Polar residues" evidence="1">
    <location>
        <begin position="1"/>
        <end position="11"/>
    </location>
</feature>
<feature type="compositionally biased region" description="Basic residues" evidence="1">
    <location>
        <begin position="13"/>
        <end position="31"/>
    </location>
</feature>
<accession>A0AAD6J761</accession>
<proteinExistence type="predicted"/>
<evidence type="ECO:0000313" key="2">
    <source>
        <dbReference type="EMBL" id="KAJ6264780.1"/>
    </source>
</evidence>
<organism evidence="2 3">
    <name type="scientific">Drechslerella dactyloides</name>
    <name type="common">Nematode-trapping fungus</name>
    <name type="synonym">Arthrobotrys dactyloides</name>
    <dbReference type="NCBI Taxonomy" id="74499"/>
    <lineage>
        <taxon>Eukaryota</taxon>
        <taxon>Fungi</taxon>
        <taxon>Dikarya</taxon>
        <taxon>Ascomycota</taxon>
        <taxon>Pezizomycotina</taxon>
        <taxon>Orbiliomycetes</taxon>
        <taxon>Orbiliales</taxon>
        <taxon>Orbiliaceae</taxon>
        <taxon>Drechslerella</taxon>
    </lineage>
</organism>
<keyword evidence="3" id="KW-1185">Reference proteome</keyword>
<name>A0AAD6J761_DREDA</name>
<feature type="region of interest" description="Disordered" evidence="1">
    <location>
        <begin position="1"/>
        <end position="59"/>
    </location>
</feature>
<sequence>MDVDETSTSRGPTKAKKPSHHKIAKRGRKSNAKAIVFSTRKHGGAKKRGAGKGSKGTRK</sequence>
<protein>
    <submittedName>
        <fullName evidence="2">Uncharacterized protein</fullName>
    </submittedName>
</protein>
<dbReference type="AlphaFoldDB" id="A0AAD6J761"/>
<evidence type="ECO:0000313" key="3">
    <source>
        <dbReference type="Proteomes" id="UP001221413"/>
    </source>
</evidence>
<feature type="compositionally biased region" description="Basic residues" evidence="1">
    <location>
        <begin position="39"/>
        <end position="59"/>
    </location>
</feature>
<comment type="caution">
    <text evidence="2">The sequence shown here is derived from an EMBL/GenBank/DDBJ whole genome shotgun (WGS) entry which is preliminary data.</text>
</comment>